<accession>A0A6M0RJ31</accession>
<name>A0A6M0RJ31_9CYAN</name>
<dbReference type="Gene3D" id="3.40.50.1820">
    <property type="entry name" value="alpha/beta hydrolase"/>
    <property type="match status" value="1"/>
</dbReference>
<reference evidence="2 3" key="1">
    <citation type="journal article" date="2020" name="Microb. Ecol.">
        <title>Ecogenomics of the Marine Benthic Filamentous Cyanobacterium Adonisia.</title>
        <authorList>
            <person name="Walter J.M."/>
            <person name="Coutinho F.H."/>
            <person name="Leomil L."/>
            <person name="Hargreaves P.I."/>
            <person name="Campeao M.E."/>
            <person name="Vieira V.V."/>
            <person name="Silva B.S."/>
            <person name="Fistarol G.O."/>
            <person name="Salomon P.S."/>
            <person name="Sawabe T."/>
            <person name="Mino S."/>
            <person name="Hosokawa M."/>
            <person name="Miyashita H."/>
            <person name="Maruyama F."/>
            <person name="van Verk M.C."/>
            <person name="Dutilh B.E."/>
            <person name="Thompson C.C."/>
            <person name="Thompson F.L."/>
        </authorList>
    </citation>
    <scope>NUCLEOTIDE SEQUENCE [LARGE SCALE GENOMIC DNA]</scope>
    <source>
        <strain evidence="2 3">CCMR0081</strain>
    </source>
</reference>
<dbReference type="EMBL" id="QXHD01000004">
    <property type="protein sequence ID" value="NEZ56197.1"/>
    <property type="molecule type" value="Genomic_DNA"/>
</dbReference>
<dbReference type="SUPFAM" id="SSF53474">
    <property type="entry name" value="alpha/beta-Hydrolases"/>
    <property type="match status" value="1"/>
</dbReference>
<dbReference type="AlphaFoldDB" id="A0A6M0RJ31"/>
<sequence length="308" mass="33428">MTVSPYQELTRPTLGGQVQHYDWTYQGQTVTLAYETSGAGPTVLLLPAFSTVSTRAELAQIAQVLASQFQVIALDWLGFGDSERPAFTYKRSLYQALLKDFVQNCCPGPAGILAAGHGAGYALHLAQNHLTQNQISTRLLLVAPTWKGPLRAMGAPGWLAASLRRLVGLPIVGSALYGANTHPAFLKWMYQRHVFVDQTRLTPTFIQQRHRITQQPGARFAPAAFVTAALDPMGDRTEWLQIATAVTADPNNSVRVILADQAPPQSKAEMQALSELPGIQTDHLPGSLGLYEEYGAEVGAIALAHFQV</sequence>
<dbReference type="GO" id="GO:0016787">
    <property type="term" value="F:hydrolase activity"/>
    <property type="evidence" value="ECO:0007669"/>
    <property type="project" value="UniProtKB-KW"/>
</dbReference>
<protein>
    <submittedName>
        <fullName evidence="2">Alpha/beta fold hydrolase</fullName>
    </submittedName>
</protein>
<dbReference type="Pfam" id="PF12697">
    <property type="entry name" value="Abhydrolase_6"/>
    <property type="match status" value="1"/>
</dbReference>
<evidence type="ECO:0000313" key="3">
    <source>
        <dbReference type="Proteomes" id="UP000481033"/>
    </source>
</evidence>
<comment type="caution">
    <text evidence="2">The sequence shown here is derived from an EMBL/GenBank/DDBJ whole genome shotgun (WGS) entry which is preliminary data.</text>
</comment>
<keyword evidence="3" id="KW-1185">Reference proteome</keyword>
<dbReference type="PANTHER" id="PTHR47914">
    <property type="entry name" value="ALPHA/BETA-HYDROLASES SUPERFAMILY PROTEIN"/>
    <property type="match status" value="1"/>
</dbReference>
<dbReference type="RefSeq" id="WP_163698165.1">
    <property type="nucleotide sequence ID" value="NZ_QXHD01000004.1"/>
</dbReference>
<evidence type="ECO:0000259" key="1">
    <source>
        <dbReference type="Pfam" id="PF12697"/>
    </source>
</evidence>
<dbReference type="InterPro" id="IPR029058">
    <property type="entry name" value="AB_hydrolase_fold"/>
</dbReference>
<dbReference type="PANTHER" id="PTHR47914:SF1">
    <property type="entry name" value="ALPHA_BETA-HYDROLASES SUPERFAMILY PROTEIN"/>
    <property type="match status" value="1"/>
</dbReference>
<dbReference type="InterPro" id="IPR000073">
    <property type="entry name" value="AB_hydrolase_1"/>
</dbReference>
<evidence type="ECO:0000313" key="2">
    <source>
        <dbReference type="EMBL" id="NEZ56197.1"/>
    </source>
</evidence>
<feature type="domain" description="AB hydrolase-1" evidence="1">
    <location>
        <begin position="44"/>
        <end position="275"/>
    </location>
</feature>
<gene>
    <name evidence="2" type="ORF">DXZ20_11020</name>
</gene>
<organism evidence="2 3">
    <name type="scientific">Adonisia turfae CCMR0081</name>
    <dbReference type="NCBI Taxonomy" id="2292702"/>
    <lineage>
        <taxon>Bacteria</taxon>
        <taxon>Bacillati</taxon>
        <taxon>Cyanobacteriota</taxon>
        <taxon>Adonisia</taxon>
        <taxon>Adonisia turfae</taxon>
    </lineage>
</organism>
<proteinExistence type="predicted"/>
<keyword evidence="2" id="KW-0378">Hydrolase</keyword>
<dbReference type="Proteomes" id="UP000481033">
    <property type="component" value="Unassembled WGS sequence"/>
</dbReference>